<sequence>MKFSESLLLLQLKVIFNKSSQGHVSKSAEIQSKTPSLQNMAYMTRSRMESSPAALLLFVTYKSYAMDR</sequence>
<evidence type="ECO:0000313" key="2">
    <source>
        <dbReference type="WBParaSite" id="mrna-Wban_00335"/>
    </source>
</evidence>
<name>A0AAF5RT19_WUCBA</name>
<evidence type="ECO:0000313" key="1">
    <source>
        <dbReference type="Proteomes" id="UP000093561"/>
    </source>
</evidence>
<accession>A0AAF5RT19</accession>
<organism evidence="1 2">
    <name type="scientific">Wuchereria bancrofti</name>
    <dbReference type="NCBI Taxonomy" id="6293"/>
    <lineage>
        <taxon>Eukaryota</taxon>
        <taxon>Metazoa</taxon>
        <taxon>Ecdysozoa</taxon>
        <taxon>Nematoda</taxon>
        <taxon>Chromadorea</taxon>
        <taxon>Rhabditida</taxon>
        <taxon>Spirurina</taxon>
        <taxon>Spiruromorpha</taxon>
        <taxon>Filarioidea</taxon>
        <taxon>Onchocercidae</taxon>
        <taxon>Wuchereria</taxon>
    </lineage>
</organism>
<reference evidence="1" key="1">
    <citation type="submission" date="2015-03" db="EMBL/GenBank/DDBJ databases">
        <title>Wuchereria bancrofti Genome Sequencing Papua New Guinea Strain.</title>
        <authorList>
            <person name="Small S.T."/>
            <person name="Serre D."/>
            <person name="Zimmerman P.A."/>
        </authorList>
    </citation>
    <scope>NUCLEOTIDE SEQUENCE [LARGE SCALE GENOMIC DNA]</scope>
    <source>
        <strain evidence="1">pt0022</strain>
    </source>
</reference>
<dbReference type="WBParaSite" id="mrna-Wban_00335">
    <property type="protein sequence ID" value="mrna-Wban_00335"/>
    <property type="gene ID" value="Wban_00335"/>
</dbReference>
<protein>
    <submittedName>
        <fullName evidence="2">Uncharacterized protein</fullName>
    </submittedName>
</protein>
<reference evidence="1" key="2">
    <citation type="journal article" date="2016" name="Mol. Ecol.">
        <title>Population genomics of the filarial nematode parasite Wuchereria bancrofti from mosquitoes.</title>
        <authorList>
            <person name="Small S.T."/>
            <person name="Reimer L.J."/>
            <person name="Tisch D.J."/>
            <person name="King C.L."/>
            <person name="Christensen B.M."/>
            <person name="Siba P.M."/>
            <person name="Kazura J.W."/>
            <person name="Serre D."/>
            <person name="Zimmerman P.A."/>
        </authorList>
    </citation>
    <scope>NUCLEOTIDE SEQUENCE</scope>
    <source>
        <strain evidence="1">pt0022</strain>
    </source>
</reference>
<dbReference type="Proteomes" id="UP000093561">
    <property type="component" value="Unassembled WGS sequence"/>
</dbReference>
<proteinExistence type="predicted"/>
<reference evidence="2" key="3">
    <citation type="submission" date="2024-02" db="UniProtKB">
        <authorList>
            <consortium name="WormBaseParasite"/>
        </authorList>
    </citation>
    <scope>IDENTIFICATION</scope>
    <source>
        <strain evidence="2">pt0022</strain>
    </source>
</reference>
<dbReference type="AlphaFoldDB" id="A0AAF5RT19"/>